<evidence type="ECO:0000256" key="1">
    <source>
        <dbReference type="SAM" id="Phobius"/>
    </source>
</evidence>
<keyword evidence="3" id="KW-1185">Reference proteome</keyword>
<keyword evidence="1" id="KW-0812">Transmembrane</keyword>
<sequence length="123" mass="13918">MSSDAEYPEVQARITATRAQLDSTLASIEDKLDVKKHLNRLSEQGQATYVRYSDQGKATYVRYRDQGKTTYIRYRDQGKTAFTRYREKAEASYRDKPVPWIVGATAAGIVVLGTVAWAIFSDD</sequence>
<reference evidence="2 3" key="1">
    <citation type="submission" date="2024-09" db="EMBL/GenBank/DDBJ databases">
        <authorList>
            <person name="Sun Q."/>
            <person name="Mori K."/>
        </authorList>
    </citation>
    <scope>NUCLEOTIDE SEQUENCE [LARGE SCALE GENOMIC DNA]</scope>
    <source>
        <strain evidence="2 3">KCTC 23076</strain>
    </source>
</reference>
<evidence type="ECO:0000313" key="2">
    <source>
        <dbReference type="EMBL" id="MFC0680249.1"/>
    </source>
</evidence>
<dbReference type="RefSeq" id="WP_386671818.1">
    <property type="nucleotide sequence ID" value="NZ_JBHLTG010000005.1"/>
</dbReference>
<accession>A0ABV6RTE4</accession>
<keyword evidence="1" id="KW-0472">Membrane</keyword>
<protein>
    <recommendedName>
        <fullName evidence="4">DUF3618 domain-containing protein</fullName>
    </recommendedName>
</protein>
<organism evidence="2 3">
    <name type="scientific">Lysobacter korlensis</name>
    <dbReference type="NCBI Taxonomy" id="553636"/>
    <lineage>
        <taxon>Bacteria</taxon>
        <taxon>Pseudomonadati</taxon>
        <taxon>Pseudomonadota</taxon>
        <taxon>Gammaproteobacteria</taxon>
        <taxon>Lysobacterales</taxon>
        <taxon>Lysobacteraceae</taxon>
        <taxon>Lysobacter</taxon>
    </lineage>
</organism>
<keyword evidence="1" id="KW-1133">Transmembrane helix</keyword>
<evidence type="ECO:0008006" key="4">
    <source>
        <dbReference type="Google" id="ProtNLM"/>
    </source>
</evidence>
<feature type="transmembrane region" description="Helical" evidence="1">
    <location>
        <begin position="98"/>
        <end position="120"/>
    </location>
</feature>
<comment type="caution">
    <text evidence="2">The sequence shown here is derived from an EMBL/GenBank/DDBJ whole genome shotgun (WGS) entry which is preliminary data.</text>
</comment>
<proteinExistence type="predicted"/>
<name>A0ABV6RTE4_9GAMM</name>
<evidence type="ECO:0000313" key="3">
    <source>
        <dbReference type="Proteomes" id="UP001589896"/>
    </source>
</evidence>
<dbReference type="Proteomes" id="UP001589896">
    <property type="component" value="Unassembled WGS sequence"/>
</dbReference>
<gene>
    <name evidence="2" type="ORF">ACFFGH_20635</name>
</gene>
<dbReference type="EMBL" id="JBHLTG010000005">
    <property type="protein sequence ID" value="MFC0680249.1"/>
    <property type="molecule type" value="Genomic_DNA"/>
</dbReference>